<protein>
    <recommendedName>
        <fullName evidence="5">Peptidase S9 prolyl oligopeptidase catalytic domain-containing protein</fullName>
    </recommendedName>
</protein>
<dbReference type="AlphaFoldDB" id="A0A3L6QMQ2"/>
<dbReference type="PANTHER" id="PTHR42776">
    <property type="entry name" value="SERINE PEPTIDASE S9 FAMILY MEMBER"/>
    <property type="match status" value="1"/>
</dbReference>
<dbReference type="EMBL" id="PQIB02000011">
    <property type="protein sequence ID" value="RLM85137.1"/>
    <property type="molecule type" value="Genomic_DNA"/>
</dbReference>
<evidence type="ECO:0000256" key="2">
    <source>
        <dbReference type="SAM" id="MobiDB-lite"/>
    </source>
</evidence>
<gene>
    <name evidence="3" type="ORF">C2845_PM04G34660</name>
</gene>
<dbReference type="Gene3D" id="3.40.50.1820">
    <property type="entry name" value="alpha/beta hydrolase"/>
    <property type="match status" value="2"/>
</dbReference>
<dbReference type="PANTHER" id="PTHR42776:SF21">
    <property type="entry name" value="PEPTIDASE S9 PROLYL OLIGOPEPTIDASE CATALYTIC DOMAIN-CONTAINING PROTEIN"/>
    <property type="match status" value="1"/>
</dbReference>
<dbReference type="OrthoDB" id="43744at2759"/>
<dbReference type="Proteomes" id="UP000275267">
    <property type="component" value="Unassembled WGS sequence"/>
</dbReference>
<feature type="region of interest" description="Disordered" evidence="2">
    <location>
        <begin position="1"/>
        <end position="22"/>
    </location>
</feature>
<sequence>MAECAAGSFSGPALEEDDIDHGYRLPPKEIQGIVDVPPNPSYYISPRRDRIMFLKRRARTPLSELAKPDKILAGTRIDPSSNTRSRMSFYTEINIHLLMEDGTLGPEKVVNGCNDNAKINFVDDGQHVSFTVRYEDEVDSGSNLALWIADAESGKARPLFKSADIMLNTVFELFPKKVELWTIEGEFVREVCDLPLAEDIPVAANSVRKGKRLIRWRPDMPSTLYWVETQDGGDANIEVSPRDIVYMEPAEPLDGEKPQVLLKLDFRYRKSYWCYGSFALVYEYWYKTRITRTWVILPDLKDHKPRLLFERNTGEKEWIWESDKEKYYESILAVISYHPKCEVQLDQLKLLVSKESRREITQYYVKIWPNEKQVQITNYPHPYPQLALLQKEIIRYQQDDGVKLTVTLYLPPDYSPSEDGPLPCLIWSYPGEFKSKEAAGQVCRSPNKFARISNNFPLLWLARGFAILADPTIPIISEGNQEGNDRHIEQLVASAEAAVIEVVRRGAHAPHLFCCGIARSGAYNRTLTPFGFQKETRTLWEATDTYIKMSPFMSANEIKKPILLIHGEDDSKVTTAMQYAARESIMHIIWETDRWLQKYCATNPGNIKDLGTNVGASQSPTDAVLDHEALTLNFTKISSLIKLVRLTFAQIVFKEVKKQHSMILVGFYAQNKIILGYCFRDRQDYQKSIASFILLGFLIFL</sequence>
<evidence type="ECO:0000313" key="3">
    <source>
        <dbReference type="EMBL" id="RLM85137.1"/>
    </source>
</evidence>
<keyword evidence="4" id="KW-1185">Reference proteome</keyword>
<dbReference type="InterPro" id="IPR029058">
    <property type="entry name" value="AB_hydrolase_fold"/>
</dbReference>
<proteinExistence type="predicted"/>
<evidence type="ECO:0008006" key="5">
    <source>
        <dbReference type="Google" id="ProtNLM"/>
    </source>
</evidence>
<name>A0A3L6QMQ2_PANMI</name>
<organism evidence="3 4">
    <name type="scientific">Panicum miliaceum</name>
    <name type="common">Proso millet</name>
    <name type="synonym">Broomcorn millet</name>
    <dbReference type="NCBI Taxonomy" id="4540"/>
    <lineage>
        <taxon>Eukaryota</taxon>
        <taxon>Viridiplantae</taxon>
        <taxon>Streptophyta</taxon>
        <taxon>Embryophyta</taxon>
        <taxon>Tracheophyta</taxon>
        <taxon>Spermatophyta</taxon>
        <taxon>Magnoliopsida</taxon>
        <taxon>Liliopsida</taxon>
        <taxon>Poales</taxon>
        <taxon>Poaceae</taxon>
        <taxon>PACMAD clade</taxon>
        <taxon>Panicoideae</taxon>
        <taxon>Panicodae</taxon>
        <taxon>Paniceae</taxon>
        <taxon>Panicinae</taxon>
        <taxon>Panicum</taxon>
        <taxon>Panicum sect. Panicum</taxon>
    </lineage>
</organism>
<evidence type="ECO:0000313" key="4">
    <source>
        <dbReference type="Proteomes" id="UP000275267"/>
    </source>
</evidence>
<evidence type="ECO:0000256" key="1">
    <source>
        <dbReference type="ARBA" id="ARBA00022801"/>
    </source>
</evidence>
<dbReference type="GO" id="GO:0004252">
    <property type="term" value="F:serine-type endopeptidase activity"/>
    <property type="evidence" value="ECO:0007669"/>
    <property type="project" value="TreeGrafter"/>
</dbReference>
<keyword evidence="1" id="KW-0378">Hydrolase</keyword>
<dbReference type="SUPFAM" id="SSF53474">
    <property type="entry name" value="alpha/beta-Hydrolases"/>
    <property type="match status" value="1"/>
</dbReference>
<accession>A0A3L6QMQ2</accession>
<dbReference type="STRING" id="4540.A0A3L6QMQ2"/>
<reference evidence="4" key="1">
    <citation type="journal article" date="2019" name="Nat. Commun.">
        <title>The genome of broomcorn millet.</title>
        <authorList>
            <person name="Zou C."/>
            <person name="Miki D."/>
            <person name="Li D."/>
            <person name="Tang Q."/>
            <person name="Xiao L."/>
            <person name="Rajput S."/>
            <person name="Deng P."/>
            <person name="Jia W."/>
            <person name="Huang R."/>
            <person name="Zhang M."/>
            <person name="Sun Y."/>
            <person name="Hu J."/>
            <person name="Fu X."/>
            <person name="Schnable P.S."/>
            <person name="Li F."/>
            <person name="Zhang H."/>
            <person name="Feng B."/>
            <person name="Zhu X."/>
            <person name="Liu R."/>
            <person name="Schnable J.C."/>
            <person name="Zhu J.-K."/>
            <person name="Zhang H."/>
        </authorList>
    </citation>
    <scope>NUCLEOTIDE SEQUENCE [LARGE SCALE GENOMIC DNA]</scope>
</reference>
<comment type="caution">
    <text evidence="3">The sequence shown here is derived from an EMBL/GenBank/DDBJ whole genome shotgun (WGS) entry which is preliminary data.</text>
</comment>